<feature type="transmembrane region" description="Helical" evidence="2">
    <location>
        <begin position="15"/>
        <end position="38"/>
    </location>
</feature>
<comment type="caution">
    <text evidence="3">The sequence shown here is derived from an EMBL/GenBank/DDBJ whole genome shotgun (WGS) entry which is preliminary data.</text>
</comment>
<keyword evidence="4" id="KW-1185">Reference proteome</keyword>
<dbReference type="Proteomes" id="UP001141806">
    <property type="component" value="Unassembled WGS sequence"/>
</dbReference>
<organism evidence="3 4">
    <name type="scientific">Protea cynaroides</name>
    <dbReference type="NCBI Taxonomy" id="273540"/>
    <lineage>
        <taxon>Eukaryota</taxon>
        <taxon>Viridiplantae</taxon>
        <taxon>Streptophyta</taxon>
        <taxon>Embryophyta</taxon>
        <taxon>Tracheophyta</taxon>
        <taxon>Spermatophyta</taxon>
        <taxon>Magnoliopsida</taxon>
        <taxon>Proteales</taxon>
        <taxon>Proteaceae</taxon>
        <taxon>Protea</taxon>
    </lineage>
</organism>
<evidence type="ECO:0000313" key="4">
    <source>
        <dbReference type="Proteomes" id="UP001141806"/>
    </source>
</evidence>
<dbReference type="EMBL" id="JAMYWD010000010">
    <property type="protein sequence ID" value="KAJ4957912.1"/>
    <property type="molecule type" value="Genomic_DNA"/>
</dbReference>
<accession>A0A9Q0H5C8</accession>
<feature type="transmembrane region" description="Helical" evidence="2">
    <location>
        <begin position="90"/>
        <end position="109"/>
    </location>
</feature>
<feature type="compositionally biased region" description="Polar residues" evidence="1">
    <location>
        <begin position="204"/>
        <end position="213"/>
    </location>
</feature>
<feature type="transmembrane region" description="Helical" evidence="2">
    <location>
        <begin position="50"/>
        <end position="69"/>
    </location>
</feature>
<gene>
    <name evidence="3" type="ORF">NE237_025023</name>
</gene>
<feature type="compositionally biased region" description="Basic and acidic residues" evidence="1">
    <location>
        <begin position="223"/>
        <end position="236"/>
    </location>
</feature>
<dbReference type="AlphaFoldDB" id="A0A9Q0H5C8"/>
<reference evidence="3" key="1">
    <citation type="journal article" date="2023" name="Plant J.">
        <title>The genome of the king protea, Protea cynaroides.</title>
        <authorList>
            <person name="Chang J."/>
            <person name="Duong T.A."/>
            <person name="Schoeman C."/>
            <person name="Ma X."/>
            <person name="Roodt D."/>
            <person name="Barker N."/>
            <person name="Li Z."/>
            <person name="Van de Peer Y."/>
            <person name="Mizrachi E."/>
        </authorList>
    </citation>
    <scope>NUCLEOTIDE SEQUENCE</scope>
    <source>
        <tissue evidence="3">Young leaves</tissue>
    </source>
</reference>
<keyword evidence="2" id="KW-0812">Transmembrane</keyword>
<evidence type="ECO:0000256" key="2">
    <source>
        <dbReference type="SAM" id="Phobius"/>
    </source>
</evidence>
<evidence type="ECO:0000313" key="3">
    <source>
        <dbReference type="EMBL" id="KAJ4957912.1"/>
    </source>
</evidence>
<keyword evidence="2" id="KW-1133">Transmembrane helix</keyword>
<proteinExistence type="predicted"/>
<feature type="region of interest" description="Disordered" evidence="1">
    <location>
        <begin position="186"/>
        <end position="236"/>
    </location>
</feature>
<protein>
    <submittedName>
        <fullName evidence="3">Uncharacterized protein</fullName>
    </submittedName>
</protein>
<name>A0A9Q0H5C8_9MAGN</name>
<evidence type="ECO:0000256" key="1">
    <source>
        <dbReference type="SAM" id="MobiDB-lite"/>
    </source>
</evidence>
<sequence>MTKTFSCQISPPRKFLFFSSVSFFFSRFFLSTASRLIVSSVFFSSLHFRFLLGFLLHGFAAQSFFSRYASYSSISSFILNCRILRLNNNALIQGLLIGFLLHGLTLTAISCQGFSSAPLDVSATSSPVLVSDNVLEEKFSVGAESLIQRILDSNPETKYLKKYLEKNLLGRLGIQGSIQIPGEEFVETPSSAEKNPAKKKTYEKTWTSNSPSSAEEIPGEQIPGEKTDPSLRRNTT</sequence>
<keyword evidence="2" id="KW-0472">Membrane</keyword>